<protein>
    <submittedName>
        <fullName evidence="1">Uncharacterized protein</fullName>
    </submittedName>
</protein>
<evidence type="ECO:0000313" key="2">
    <source>
        <dbReference type="Proteomes" id="UP001165960"/>
    </source>
</evidence>
<evidence type="ECO:0000313" key="1">
    <source>
        <dbReference type="EMBL" id="KAJ9055803.1"/>
    </source>
</evidence>
<keyword evidence="2" id="KW-1185">Reference proteome</keyword>
<comment type="caution">
    <text evidence="1">The sequence shown here is derived from an EMBL/GenBank/DDBJ whole genome shotgun (WGS) entry which is preliminary data.</text>
</comment>
<gene>
    <name evidence="1" type="ORF">DSO57_1039428</name>
</gene>
<name>A0ACC2S0C6_9FUNG</name>
<accession>A0ACC2S0C6</accession>
<dbReference type="Proteomes" id="UP001165960">
    <property type="component" value="Unassembled WGS sequence"/>
</dbReference>
<organism evidence="1 2">
    <name type="scientific">Entomophthora muscae</name>
    <dbReference type="NCBI Taxonomy" id="34485"/>
    <lineage>
        <taxon>Eukaryota</taxon>
        <taxon>Fungi</taxon>
        <taxon>Fungi incertae sedis</taxon>
        <taxon>Zoopagomycota</taxon>
        <taxon>Entomophthoromycotina</taxon>
        <taxon>Entomophthoromycetes</taxon>
        <taxon>Entomophthorales</taxon>
        <taxon>Entomophthoraceae</taxon>
        <taxon>Entomophthora</taxon>
    </lineage>
</organism>
<dbReference type="EMBL" id="QTSX02006339">
    <property type="protein sequence ID" value="KAJ9055803.1"/>
    <property type="molecule type" value="Genomic_DNA"/>
</dbReference>
<proteinExistence type="predicted"/>
<reference evidence="1" key="1">
    <citation type="submission" date="2022-04" db="EMBL/GenBank/DDBJ databases">
        <title>Genome of the entomopathogenic fungus Entomophthora muscae.</title>
        <authorList>
            <person name="Elya C."/>
            <person name="Lovett B.R."/>
            <person name="Lee E."/>
            <person name="Macias A.M."/>
            <person name="Hajek A.E."/>
            <person name="De Bivort B.L."/>
            <person name="Kasson M.T."/>
            <person name="De Fine Licht H.H."/>
            <person name="Stajich J.E."/>
        </authorList>
    </citation>
    <scope>NUCLEOTIDE SEQUENCE</scope>
    <source>
        <strain evidence="1">Berkeley</strain>
    </source>
</reference>
<sequence length="97" mass="10958">MVLFAKGTIVPFQGRAKIFETVSRKATLQGNMDPCVLFADKEVIKEYAHSMLDKFSIKEQPLIANLGHGMMHDHTPENLLAYLKALKEESTRLRANI</sequence>